<feature type="active site" description="Nucleophile" evidence="5">
    <location>
        <position position="413"/>
    </location>
</feature>
<dbReference type="InterPro" id="IPR008979">
    <property type="entry name" value="Galactose-bd-like_sf"/>
</dbReference>
<dbReference type="CDD" id="cd04086">
    <property type="entry name" value="CBM35_mannanase-like"/>
    <property type="match status" value="1"/>
</dbReference>
<dbReference type="PROSITE" id="PS00561">
    <property type="entry name" value="CBM2_A"/>
    <property type="match status" value="1"/>
</dbReference>
<evidence type="ECO:0000256" key="1">
    <source>
        <dbReference type="ARBA" id="ARBA00007754"/>
    </source>
</evidence>
<keyword evidence="4" id="KW-0624">Polysaccharide degradation</keyword>
<dbReference type="Pfam" id="PF16990">
    <property type="entry name" value="CBM_35"/>
    <property type="match status" value="1"/>
</dbReference>
<keyword evidence="11" id="KW-1185">Reference proteome</keyword>
<organism evidence="10 11">
    <name type="scientific">Saccharothrix texasensis</name>
    <dbReference type="NCBI Taxonomy" id="103734"/>
    <lineage>
        <taxon>Bacteria</taxon>
        <taxon>Bacillati</taxon>
        <taxon>Actinomycetota</taxon>
        <taxon>Actinomycetes</taxon>
        <taxon>Pseudonocardiales</taxon>
        <taxon>Pseudonocardiaceae</taxon>
        <taxon>Saccharothrix</taxon>
    </lineage>
</organism>
<dbReference type="Gene3D" id="3.20.20.80">
    <property type="entry name" value="Glycosidases"/>
    <property type="match status" value="1"/>
</dbReference>
<dbReference type="PROSITE" id="PS51764">
    <property type="entry name" value="GH26"/>
    <property type="match status" value="1"/>
</dbReference>
<evidence type="ECO:0000256" key="4">
    <source>
        <dbReference type="ARBA" id="ARBA00023326"/>
    </source>
</evidence>
<keyword evidence="6" id="KW-0732">Signal</keyword>
<dbReference type="InterPro" id="IPR001919">
    <property type="entry name" value="CBD2"/>
</dbReference>
<name>A0A3N1HHC1_9PSEU</name>
<reference evidence="10 11" key="1">
    <citation type="submission" date="2018-11" db="EMBL/GenBank/DDBJ databases">
        <title>Sequencing the genomes of 1000 actinobacteria strains.</title>
        <authorList>
            <person name="Klenk H.-P."/>
        </authorList>
    </citation>
    <scope>NUCLEOTIDE SEQUENCE [LARGE SCALE GENOMIC DNA]</scope>
    <source>
        <strain evidence="10 11">DSM 44231</strain>
    </source>
</reference>
<evidence type="ECO:0000313" key="11">
    <source>
        <dbReference type="Proteomes" id="UP000268727"/>
    </source>
</evidence>
<feature type="domain" description="GH26" evidence="9">
    <location>
        <begin position="170"/>
        <end position="465"/>
    </location>
</feature>
<feature type="chain" id="PRO_5017940726" evidence="6">
    <location>
        <begin position="28"/>
        <end position="578"/>
    </location>
</feature>
<evidence type="ECO:0000256" key="6">
    <source>
        <dbReference type="SAM" id="SignalP"/>
    </source>
</evidence>
<accession>A0A3N1HHC1</accession>
<dbReference type="PANTHER" id="PTHR40079">
    <property type="entry name" value="MANNAN ENDO-1,4-BETA-MANNOSIDASE E-RELATED"/>
    <property type="match status" value="1"/>
</dbReference>
<evidence type="ECO:0000256" key="2">
    <source>
        <dbReference type="ARBA" id="ARBA00022801"/>
    </source>
</evidence>
<dbReference type="Gene3D" id="2.60.120.260">
    <property type="entry name" value="Galactose-binding domain-like"/>
    <property type="match status" value="1"/>
</dbReference>
<dbReference type="GO" id="GO:0016985">
    <property type="term" value="F:mannan endo-1,4-beta-mannosidase activity"/>
    <property type="evidence" value="ECO:0007669"/>
    <property type="project" value="InterPro"/>
</dbReference>
<dbReference type="Proteomes" id="UP000268727">
    <property type="component" value="Unassembled WGS sequence"/>
</dbReference>
<dbReference type="GO" id="GO:0030247">
    <property type="term" value="F:polysaccharide binding"/>
    <property type="evidence" value="ECO:0007669"/>
    <property type="project" value="UniProtKB-UniRule"/>
</dbReference>
<dbReference type="AlphaFoldDB" id="A0A3N1HHC1"/>
<evidence type="ECO:0000259" key="8">
    <source>
        <dbReference type="PROSITE" id="PS51175"/>
    </source>
</evidence>
<dbReference type="PRINTS" id="PR00739">
    <property type="entry name" value="GLHYDRLASE26"/>
</dbReference>
<dbReference type="SUPFAM" id="SSF49785">
    <property type="entry name" value="Galactose-binding domain-like"/>
    <property type="match status" value="1"/>
</dbReference>
<dbReference type="InterPro" id="IPR005084">
    <property type="entry name" value="CBM6"/>
</dbReference>
<proteinExistence type="inferred from homology"/>
<protein>
    <submittedName>
        <fullName evidence="10">Cellulose binding domain-containing protein</fullName>
    </submittedName>
</protein>
<dbReference type="SMART" id="SM00637">
    <property type="entry name" value="CBD_II"/>
    <property type="match status" value="1"/>
</dbReference>
<evidence type="ECO:0000313" key="10">
    <source>
        <dbReference type="EMBL" id="ROP41907.1"/>
    </source>
</evidence>
<feature type="domain" description="CBM6" evidence="8">
    <location>
        <begin position="31"/>
        <end position="149"/>
    </location>
</feature>
<dbReference type="PROSITE" id="PS51175">
    <property type="entry name" value="CBM6"/>
    <property type="match status" value="1"/>
</dbReference>
<keyword evidence="3 5" id="KW-0326">Glycosidase</keyword>
<keyword evidence="4" id="KW-0119">Carbohydrate metabolism</keyword>
<dbReference type="InterPro" id="IPR017853">
    <property type="entry name" value="GH"/>
</dbReference>
<dbReference type="PANTHER" id="PTHR40079:SF4">
    <property type="entry name" value="GH26 DOMAIN-CONTAINING PROTEIN-RELATED"/>
    <property type="match status" value="1"/>
</dbReference>
<evidence type="ECO:0000256" key="5">
    <source>
        <dbReference type="PROSITE-ProRule" id="PRU01100"/>
    </source>
</evidence>
<dbReference type="InterPro" id="IPR000805">
    <property type="entry name" value="Glyco_hydro_26"/>
</dbReference>
<dbReference type="Gene3D" id="2.60.40.290">
    <property type="match status" value="1"/>
</dbReference>
<dbReference type="GO" id="GO:0000272">
    <property type="term" value="P:polysaccharide catabolic process"/>
    <property type="evidence" value="ECO:0007669"/>
    <property type="project" value="UniProtKB-KW"/>
</dbReference>
<dbReference type="InterPro" id="IPR022790">
    <property type="entry name" value="GH26_dom"/>
</dbReference>
<keyword evidence="2 5" id="KW-0378">Hydrolase</keyword>
<sequence>MRIPMLVSLIVATLAVPQAVIPATAGAAAGTWLEAEDGVLSGTVVESSRQGFSGTGYVAGFDQAADKVTITVPSSAGGLHDLTIRYATPYGQKTASLSLNGGGLGDVTFPANPAFTEISAGKALLVPGDNTITITNNWGWYLIDAVRLTPSASRPPHQVTGAPTDPAATAEAKGLMRYLTDNYGKNILSGQQDQASIDWVEQNTGKAPAVGGYDLMDYSPSRVERGTVGRDVDHAVAHDRRGGIVTMVWHWNAPSGLIDQPGKEWWRGFYTDATTFDLAAALADPTSTDYGLLIRDMDAIAVQLKRLADAKVPVLFRPLHEAEGGWFWWGAKGSGPAKQLYRLLHQRLVSHHGLHNLIWVWNSVSPEWYPGDDVVDVVSADVYLPQGDHGPAIGAYERLVDLGGDRKLVALGEVGSIPDPDEIRAYEARWSWFVTWSGSFIQDGVTNPRDFVRRVYHHATVITLDELPDFKQSGGPQEPPGDCTAALRVVNQWGSGFQAEVTVKNPKASAITGWQVEWPLAAGQGVQNAWNTDLTTDASTVTAKNASWNGTIGSGASTSFGFIGSGSPSTPTLTCATA</sequence>
<comment type="similarity">
    <text evidence="1 5">Belongs to the glycosyl hydrolase 26 family.</text>
</comment>
<feature type="active site" description="Proton donor" evidence="5">
    <location>
        <position position="321"/>
    </location>
</feature>
<comment type="caution">
    <text evidence="10">The sequence shown here is derived from an EMBL/GenBank/DDBJ whole genome shotgun (WGS) entry which is preliminary data.</text>
</comment>
<dbReference type="InterPro" id="IPR012291">
    <property type="entry name" value="CBM2_carb-bd_dom_sf"/>
</dbReference>
<dbReference type="InterPro" id="IPR018366">
    <property type="entry name" value="CBM2_CS"/>
</dbReference>
<evidence type="ECO:0000256" key="3">
    <source>
        <dbReference type="ARBA" id="ARBA00023295"/>
    </source>
</evidence>
<dbReference type="Pfam" id="PF02156">
    <property type="entry name" value="Glyco_hydro_26"/>
    <property type="match status" value="1"/>
</dbReference>
<dbReference type="GO" id="GO:0006080">
    <property type="term" value="P:substituted mannan metabolic process"/>
    <property type="evidence" value="ECO:0007669"/>
    <property type="project" value="InterPro"/>
</dbReference>
<feature type="domain" description="CBM2" evidence="7">
    <location>
        <begin position="476"/>
        <end position="578"/>
    </location>
</feature>
<dbReference type="SUPFAM" id="SSF49384">
    <property type="entry name" value="Carbohydrate-binding domain"/>
    <property type="match status" value="1"/>
</dbReference>
<evidence type="ECO:0000259" key="7">
    <source>
        <dbReference type="PROSITE" id="PS51173"/>
    </source>
</evidence>
<dbReference type="PROSITE" id="PS51173">
    <property type="entry name" value="CBM2"/>
    <property type="match status" value="1"/>
</dbReference>
<dbReference type="Pfam" id="PF00553">
    <property type="entry name" value="CBM_2"/>
    <property type="match status" value="1"/>
</dbReference>
<dbReference type="SUPFAM" id="SSF51445">
    <property type="entry name" value="(Trans)glycosidases"/>
    <property type="match status" value="1"/>
</dbReference>
<feature type="signal peptide" evidence="6">
    <location>
        <begin position="1"/>
        <end position="27"/>
    </location>
</feature>
<dbReference type="EMBL" id="RJKM01000001">
    <property type="protein sequence ID" value="ROP41907.1"/>
    <property type="molecule type" value="Genomic_DNA"/>
</dbReference>
<evidence type="ECO:0000259" key="9">
    <source>
        <dbReference type="PROSITE" id="PS51764"/>
    </source>
</evidence>
<gene>
    <name evidence="10" type="ORF">EDD40_7389</name>
</gene>
<dbReference type="InterPro" id="IPR008965">
    <property type="entry name" value="CBM2/CBM3_carb-bd_dom_sf"/>
</dbReference>